<dbReference type="EMBL" id="AEJF01000002">
    <property type="protein sequence ID" value="KLU28195.1"/>
    <property type="molecule type" value="Genomic_DNA"/>
</dbReference>
<evidence type="ECO:0008006" key="3">
    <source>
        <dbReference type="Google" id="ProtNLM"/>
    </source>
</evidence>
<dbReference type="Gene3D" id="3.40.50.150">
    <property type="entry name" value="Vaccinia Virus protein VP39"/>
    <property type="match status" value="1"/>
</dbReference>
<name>A0A0J1D6B5_9BURK</name>
<dbReference type="Pfam" id="PF13489">
    <property type="entry name" value="Methyltransf_23"/>
    <property type="match status" value="1"/>
</dbReference>
<dbReference type="Proteomes" id="UP000035963">
    <property type="component" value="Unassembled WGS sequence"/>
</dbReference>
<evidence type="ECO:0000313" key="1">
    <source>
        <dbReference type="EMBL" id="KLU28195.1"/>
    </source>
</evidence>
<reference evidence="1 2" key="1">
    <citation type="journal article" date="2015" name="Genome Announc.">
        <title>Draft Genome Sequence of Burkholderia sp. Strain PML1(12), an Ectomycorrhizosphere-Inhabiting Bacterium with Effective Mineral-Weathering Ability.</title>
        <authorList>
            <person name="Uroz S."/>
            <person name="Oger P."/>
        </authorList>
    </citation>
    <scope>NUCLEOTIDE SEQUENCE [LARGE SCALE GENOMIC DNA]</scope>
    <source>
        <strain evidence="2">PML1(12)</strain>
    </source>
</reference>
<dbReference type="PATRIC" id="fig|908627.4.peg.60"/>
<evidence type="ECO:0000313" key="2">
    <source>
        <dbReference type="Proteomes" id="UP000035963"/>
    </source>
</evidence>
<proteinExistence type="predicted"/>
<comment type="caution">
    <text evidence="1">The sequence shown here is derived from an EMBL/GenBank/DDBJ whole genome shotgun (WGS) entry which is preliminary data.</text>
</comment>
<protein>
    <recommendedName>
        <fullName evidence="3">SAM-dependent methyltransferase</fullName>
    </recommendedName>
</protein>
<dbReference type="AlphaFoldDB" id="A0A0J1D6B5"/>
<organism evidence="1 2">
    <name type="scientific">Caballeronia mineralivorans PML1(12)</name>
    <dbReference type="NCBI Taxonomy" id="908627"/>
    <lineage>
        <taxon>Bacteria</taxon>
        <taxon>Pseudomonadati</taxon>
        <taxon>Pseudomonadota</taxon>
        <taxon>Betaproteobacteria</taxon>
        <taxon>Burkholderiales</taxon>
        <taxon>Burkholderiaceae</taxon>
        <taxon>Caballeronia</taxon>
    </lineage>
</organism>
<dbReference type="InterPro" id="IPR029063">
    <property type="entry name" value="SAM-dependent_MTases_sf"/>
</dbReference>
<dbReference type="SUPFAM" id="SSF53335">
    <property type="entry name" value="S-adenosyl-L-methionine-dependent methyltransferases"/>
    <property type="match status" value="1"/>
</dbReference>
<accession>A0A0J1D6B5</accession>
<sequence length="254" mass="28444">MESYANGKWNSRAPVVRILTCKVCNEPAPLYGVTDFNKSCEERRGRYLPLTGVPVYYHRCDSCGLIFTSAFDHWSKGDYLQHIYNDDYVLVDPDYIDTRPAGNAVLILDFIKKGHALRCLDYGGGNGKLTSLLREGGVDGHSWDPMDEGGASPSGSFDFISAFEVLEHTPEPLATIQRALGLLNGRGVLLLSTLTIDHVSPRGMDNWYIAPRNGHITLYTRRSLQTMFAGFGYRVHHFNDNLHMALKDDPSWLS</sequence>
<keyword evidence="2" id="KW-1185">Reference proteome</keyword>
<gene>
    <name evidence="1" type="ORF">EOS_00290</name>
</gene>